<accession>A0A8T5USE6</accession>
<evidence type="ECO:0000259" key="5">
    <source>
        <dbReference type="Pfam" id="PF24827"/>
    </source>
</evidence>
<evidence type="ECO:0000256" key="2">
    <source>
        <dbReference type="ARBA" id="ARBA00022723"/>
    </source>
</evidence>
<gene>
    <name evidence="6" type="ORF">K8N75_11685</name>
</gene>
<evidence type="ECO:0000256" key="3">
    <source>
        <dbReference type="ARBA" id="ARBA00022801"/>
    </source>
</evidence>
<dbReference type="GO" id="GO:0046872">
    <property type="term" value="F:metal ion binding"/>
    <property type="evidence" value="ECO:0007669"/>
    <property type="project" value="UniProtKB-KW"/>
</dbReference>
<dbReference type="RefSeq" id="WP_223792244.1">
    <property type="nucleotide sequence ID" value="NZ_JAIOUQ010000014.1"/>
</dbReference>
<keyword evidence="7" id="KW-1185">Reference proteome</keyword>
<organism evidence="6 7">
    <name type="scientific">Methanobacterium spitsbergense</name>
    <dbReference type="NCBI Taxonomy" id="2874285"/>
    <lineage>
        <taxon>Archaea</taxon>
        <taxon>Methanobacteriati</taxon>
        <taxon>Methanobacteriota</taxon>
        <taxon>Methanomada group</taxon>
        <taxon>Methanobacteria</taxon>
        <taxon>Methanobacteriales</taxon>
        <taxon>Methanobacteriaceae</taxon>
        <taxon>Methanobacterium</taxon>
    </lineage>
</organism>
<evidence type="ECO:0000313" key="6">
    <source>
        <dbReference type="EMBL" id="MBZ2166698.1"/>
    </source>
</evidence>
<dbReference type="EMBL" id="JAIOUQ010000014">
    <property type="protein sequence ID" value="MBZ2166698.1"/>
    <property type="molecule type" value="Genomic_DNA"/>
</dbReference>
<keyword evidence="2" id="KW-0479">Metal-binding</keyword>
<dbReference type="Proteomes" id="UP000825933">
    <property type="component" value="Unassembled WGS sequence"/>
</dbReference>
<comment type="caution">
    <text evidence="6">The sequence shown here is derived from an EMBL/GenBank/DDBJ whole genome shotgun (WGS) entry which is preliminary data.</text>
</comment>
<protein>
    <submittedName>
        <fullName evidence="6">Succinylglutamate desuccinylase/aspartoacylase family protein</fullName>
    </submittedName>
</protein>
<comment type="cofactor">
    <cofactor evidence="1">
        <name>Zn(2+)</name>
        <dbReference type="ChEBI" id="CHEBI:29105"/>
    </cofactor>
</comment>
<dbReference type="Pfam" id="PF24827">
    <property type="entry name" value="AstE_AspA_cat"/>
    <property type="match status" value="1"/>
</dbReference>
<reference evidence="7" key="1">
    <citation type="journal article" date="2022" name="Microbiol. Resour. Announc.">
        <title>Draft Genome Sequence of a Methanogenic Archaeon from West Spitsbergen Permafrost.</title>
        <authorList>
            <person name="Trubitsyn V."/>
            <person name="Rivkina E."/>
            <person name="Shcherbakova V."/>
        </authorList>
    </citation>
    <scope>NUCLEOTIDE SEQUENCE [LARGE SCALE GENOMIC DNA]</scope>
    <source>
        <strain evidence="7">VT</strain>
    </source>
</reference>
<dbReference type="InterPro" id="IPR013783">
    <property type="entry name" value="Ig-like_fold"/>
</dbReference>
<evidence type="ECO:0000256" key="4">
    <source>
        <dbReference type="ARBA" id="ARBA00022833"/>
    </source>
</evidence>
<dbReference type="SUPFAM" id="SSF53187">
    <property type="entry name" value="Zn-dependent exopeptidases"/>
    <property type="match status" value="1"/>
</dbReference>
<keyword evidence="3" id="KW-0378">Hydrolase</keyword>
<keyword evidence="4" id="KW-0862">Zinc</keyword>
<name>A0A8T5USE6_9EURY</name>
<dbReference type="Gene3D" id="2.60.40.10">
    <property type="entry name" value="Immunoglobulins"/>
    <property type="match status" value="1"/>
</dbReference>
<evidence type="ECO:0000313" key="7">
    <source>
        <dbReference type="Proteomes" id="UP000825933"/>
    </source>
</evidence>
<feature type="domain" description="Succinylglutamate desuccinylase/Aspartoacylase catalytic" evidence="5">
    <location>
        <begin position="210"/>
        <end position="362"/>
    </location>
</feature>
<dbReference type="InterPro" id="IPR055438">
    <property type="entry name" value="AstE_AspA_cat"/>
</dbReference>
<dbReference type="AlphaFoldDB" id="A0A8T5USE6"/>
<sequence>MKKNLLIILMILIVVPLIIQSSSSAATPGISSIHKGVSHVPNKNLIVSHISVPLKGIKGCKIVVSNTIKNRGNTSYYSIWVNYYLKNIHSHAITYLGRNHSSNMAAGASKHHLTSLYISPKMNVGNYYLLTVLSTKKFVSKYNIGNNYRYTKKKIKIIGPEYIIFNSKIGGDVTRNSQIDSNIPKTDFAKTIFSQEKKGSVMLKFGDGHGPILLISAGIHGNETAANIGIMKYLEYIKDKNIHGTLYVIPFAIPLDTELNTRFYKGIDPNRIANVKGSPAWKIVHFAKNKGIKYILDIHSGGGVTPEGYLYLNPSTTGSKEDKWVSYIANVSGCTKQVQPLGTGMLRTEAYNLGINTITLEVERDNTDMSIAAETELKMIMAACKYFKFQ</sequence>
<dbReference type="GO" id="GO:0016788">
    <property type="term" value="F:hydrolase activity, acting on ester bonds"/>
    <property type="evidence" value="ECO:0007669"/>
    <property type="project" value="InterPro"/>
</dbReference>
<proteinExistence type="predicted"/>
<evidence type="ECO:0000256" key="1">
    <source>
        <dbReference type="ARBA" id="ARBA00001947"/>
    </source>
</evidence>
<dbReference type="Gene3D" id="3.40.630.10">
    <property type="entry name" value="Zn peptidases"/>
    <property type="match status" value="1"/>
</dbReference>